<gene>
    <name evidence="2" type="ORF">FIBSPDRAFT_882852</name>
</gene>
<dbReference type="EMBL" id="KV417487">
    <property type="protein sequence ID" value="KZP31982.1"/>
    <property type="molecule type" value="Genomic_DNA"/>
</dbReference>
<feature type="region of interest" description="Disordered" evidence="1">
    <location>
        <begin position="221"/>
        <end position="287"/>
    </location>
</feature>
<organism evidence="2 3">
    <name type="scientific">Athelia psychrophila</name>
    <dbReference type="NCBI Taxonomy" id="1759441"/>
    <lineage>
        <taxon>Eukaryota</taxon>
        <taxon>Fungi</taxon>
        <taxon>Dikarya</taxon>
        <taxon>Basidiomycota</taxon>
        <taxon>Agaricomycotina</taxon>
        <taxon>Agaricomycetes</taxon>
        <taxon>Agaricomycetidae</taxon>
        <taxon>Atheliales</taxon>
        <taxon>Atheliaceae</taxon>
        <taxon>Athelia</taxon>
    </lineage>
</organism>
<sequence length="287" mass="31140">MYWVWFFFSTSRFSRLITELSEIFAGFNPPFKVAPSSLTTQLAAAKESESCRRIRTDSQQLLIKLEFMQNLRVPTICISGSVKPRDGASNSVSLFSLTGSSSSQKFGFDLFESRNFFNIGYSHDAYVVYAEGNGAQVRSGCDTSLSSVSGWTNCYDHGCRDVSPGEHVGPSTCRESGSGHAECWGPGCSLTCGRASDRHDQDPHSGGEVCDFENFPCGVSSQEVYGDDPNEDGHPSGSDSVFFAGRSWGHSSTTQQEEGYHNVTEGDSLRTPDVTGGFDPASRSTKG</sequence>
<evidence type="ECO:0000256" key="1">
    <source>
        <dbReference type="SAM" id="MobiDB-lite"/>
    </source>
</evidence>
<name>A0A166USK9_9AGAM</name>
<evidence type="ECO:0000313" key="3">
    <source>
        <dbReference type="Proteomes" id="UP000076532"/>
    </source>
</evidence>
<dbReference type="AlphaFoldDB" id="A0A166USK9"/>
<evidence type="ECO:0000313" key="2">
    <source>
        <dbReference type="EMBL" id="KZP31982.1"/>
    </source>
</evidence>
<reference evidence="2 3" key="1">
    <citation type="journal article" date="2016" name="Mol. Biol. Evol.">
        <title>Comparative Genomics of Early-Diverging Mushroom-Forming Fungi Provides Insights into the Origins of Lignocellulose Decay Capabilities.</title>
        <authorList>
            <person name="Nagy L.G."/>
            <person name="Riley R."/>
            <person name="Tritt A."/>
            <person name="Adam C."/>
            <person name="Daum C."/>
            <person name="Floudas D."/>
            <person name="Sun H."/>
            <person name="Yadav J.S."/>
            <person name="Pangilinan J."/>
            <person name="Larsson K.H."/>
            <person name="Matsuura K."/>
            <person name="Barry K."/>
            <person name="Labutti K."/>
            <person name="Kuo R."/>
            <person name="Ohm R.A."/>
            <person name="Bhattacharya S.S."/>
            <person name="Shirouzu T."/>
            <person name="Yoshinaga Y."/>
            <person name="Martin F.M."/>
            <person name="Grigoriev I.V."/>
            <person name="Hibbett D.S."/>
        </authorList>
    </citation>
    <scope>NUCLEOTIDE SEQUENCE [LARGE SCALE GENOMIC DNA]</scope>
    <source>
        <strain evidence="2 3">CBS 109695</strain>
    </source>
</reference>
<dbReference type="Proteomes" id="UP000076532">
    <property type="component" value="Unassembled WGS sequence"/>
</dbReference>
<proteinExistence type="predicted"/>
<accession>A0A166USK9</accession>
<keyword evidence="3" id="KW-1185">Reference proteome</keyword>
<protein>
    <submittedName>
        <fullName evidence="2">Uncharacterized protein</fullName>
    </submittedName>
</protein>